<accession>A0A9D1XMJ1</accession>
<organism evidence="1 2">
    <name type="scientific">Candidatus Erysipelatoclostridium merdavium</name>
    <dbReference type="NCBI Taxonomy" id="2838566"/>
    <lineage>
        <taxon>Bacteria</taxon>
        <taxon>Bacillati</taxon>
        <taxon>Bacillota</taxon>
        <taxon>Erysipelotrichia</taxon>
        <taxon>Erysipelotrichales</taxon>
        <taxon>Erysipelotrichales incertae sedis</taxon>
    </lineage>
</organism>
<dbReference type="Pfam" id="PF07454">
    <property type="entry name" value="SpoIIP"/>
    <property type="match status" value="1"/>
</dbReference>
<dbReference type="InterPro" id="IPR010897">
    <property type="entry name" value="Spore_II_P"/>
</dbReference>
<dbReference type="Proteomes" id="UP000886724">
    <property type="component" value="Unassembled WGS sequence"/>
</dbReference>
<sequence>MRLKNSILIVGKLTLIAGLIVYLPTKVTNYNAQVINAIDSTDSQTVALNTDNSDFVATKDKKIHIYNTHQSEEYDGYDVVLGAGYLKECLNAMGYQCDVEANDFENYKAVHNIAYNKSYTVSKMYLEESLKLTGGYDLVIDFHRDSISKELSTITHENKNYAKIMFVVGKSSGKFDAVNQLSQSLSDIANGMVPKISRGVYVKSSHYNQGTTDNMVLIEVGAQSNTKEEVQATVDVIARTIGEYLG</sequence>
<dbReference type="EMBL" id="DXET01000202">
    <property type="protein sequence ID" value="HIX82104.1"/>
    <property type="molecule type" value="Genomic_DNA"/>
</dbReference>
<gene>
    <name evidence="1" type="ORF">H9980_09080</name>
</gene>
<comment type="caution">
    <text evidence="1">The sequence shown here is derived from an EMBL/GenBank/DDBJ whole genome shotgun (WGS) entry which is preliminary data.</text>
</comment>
<protein>
    <submittedName>
        <fullName evidence="1">Stage II sporulation protein P</fullName>
    </submittedName>
</protein>
<name>A0A9D1XMJ1_9FIRM</name>
<reference evidence="1" key="1">
    <citation type="journal article" date="2021" name="PeerJ">
        <title>Extensive microbial diversity within the chicken gut microbiome revealed by metagenomics and culture.</title>
        <authorList>
            <person name="Gilroy R."/>
            <person name="Ravi A."/>
            <person name="Getino M."/>
            <person name="Pursley I."/>
            <person name="Horton D.L."/>
            <person name="Alikhan N.F."/>
            <person name="Baker D."/>
            <person name="Gharbi K."/>
            <person name="Hall N."/>
            <person name="Watson M."/>
            <person name="Adriaenssens E.M."/>
            <person name="Foster-Nyarko E."/>
            <person name="Jarju S."/>
            <person name="Secka A."/>
            <person name="Antonio M."/>
            <person name="Oren A."/>
            <person name="Chaudhuri R.R."/>
            <person name="La Ragione R."/>
            <person name="Hildebrand F."/>
            <person name="Pallen M.J."/>
        </authorList>
    </citation>
    <scope>NUCLEOTIDE SEQUENCE</scope>
    <source>
        <strain evidence="1">ChiGjej1B1-14440</strain>
    </source>
</reference>
<evidence type="ECO:0000313" key="1">
    <source>
        <dbReference type="EMBL" id="HIX82104.1"/>
    </source>
</evidence>
<proteinExistence type="predicted"/>
<reference evidence="1" key="2">
    <citation type="submission" date="2021-04" db="EMBL/GenBank/DDBJ databases">
        <authorList>
            <person name="Gilroy R."/>
        </authorList>
    </citation>
    <scope>NUCLEOTIDE SEQUENCE</scope>
    <source>
        <strain evidence="1">ChiGjej1B1-14440</strain>
    </source>
</reference>
<evidence type="ECO:0000313" key="2">
    <source>
        <dbReference type="Proteomes" id="UP000886724"/>
    </source>
</evidence>
<dbReference type="AlphaFoldDB" id="A0A9D1XMJ1"/>